<accession>A0A2P2L8N2</accession>
<evidence type="ECO:0000313" key="1">
    <source>
        <dbReference type="EMBL" id="MBX14337.1"/>
    </source>
</evidence>
<sequence>MPKSLQKVLANSSGSLSKLFKSHKNWSLIRV</sequence>
<reference evidence="1" key="1">
    <citation type="submission" date="2018-02" db="EMBL/GenBank/DDBJ databases">
        <title>Rhizophora mucronata_Transcriptome.</title>
        <authorList>
            <person name="Meera S.P."/>
            <person name="Sreeshan A."/>
            <person name="Augustine A."/>
        </authorList>
    </citation>
    <scope>NUCLEOTIDE SEQUENCE</scope>
    <source>
        <tissue evidence="1">Leaf</tissue>
    </source>
</reference>
<proteinExistence type="predicted"/>
<organism evidence="1">
    <name type="scientific">Rhizophora mucronata</name>
    <name type="common">Asiatic mangrove</name>
    <dbReference type="NCBI Taxonomy" id="61149"/>
    <lineage>
        <taxon>Eukaryota</taxon>
        <taxon>Viridiplantae</taxon>
        <taxon>Streptophyta</taxon>
        <taxon>Embryophyta</taxon>
        <taxon>Tracheophyta</taxon>
        <taxon>Spermatophyta</taxon>
        <taxon>Magnoliopsida</taxon>
        <taxon>eudicotyledons</taxon>
        <taxon>Gunneridae</taxon>
        <taxon>Pentapetalae</taxon>
        <taxon>rosids</taxon>
        <taxon>fabids</taxon>
        <taxon>Malpighiales</taxon>
        <taxon>Rhizophoraceae</taxon>
        <taxon>Rhizophora</taxon>
    </lineage>
</organism>
<name>A0A2P2L8N2_RHIMU</name>
<dbReference type="AlphaFoldDB" id="A0A2P2L8N2"/>
<protein>
    <submittedName>
        <fullName evidence="1">Bushy growth protein</fullName>
    </submittedName>
</protein>
<dbReference type="EMBL" id="GGEC01033853">
    <property type="protein sequence ID" value="MBX14337.1"/>
    <property type="molecule type" value="Transcribed_RNA"/>
</dbReference>